<feature type="transmembrane region" description="Helical" evidence="6">
    <location>
        <begin position="86"/>
        <end position="104"/>
    </location>
</feature>
<reference evidence="9" key="1">
    <citation type="journal article" date="2014" name="Int. J. Syst. Evol. Microbiol.">
        <title>Complete genome sequence of Corynebacterium casei LMG S-19264T (=DSM 44701T), isolated from a smear-ripened cheese.</title>
        <authorList>
            <consortium name="US DOE Joint Genome Institute (JGI-PGF)"/>
            <person name="Walter F."/>
            <person name="Albersmeier A."/>
            <person name="Kalinowski J."/>
            <person name="Ruckert C."/>
        </authorList>
    </citation>
    <scope>NUCLEOTIDE SEQUENCE</scope>
    <source>
        <strain evidence="9">JCM 10088</strain>
    </source>
</reference>
<evidence type="ECO:0000256" key="6">
    <source>
        <dbReference type="SAM" id="Phobius"/>
    </source>
</evidence>
<keyword evidence="3 6" id="KW-0812">Transmembrane</keyword>
<evidence type="ECO:0000256" key="2">
    <source>
        <dbReference type="ARBA" id="ARBA00022448"/>
    </source>
</evidence>
<dbReference type="Pfam" id="PF01545">
    <property type="entry name" value="Cation_efflux"/>
    <property type="match status" value="1"/>
</dbReference>
<dbReference type="Gene3D" id="1.20.1510.10">
    <property type="entry name" value="Cation efflux protein transmembrane domain"/>
    <property type="match status" value="1"/>
</dbReference>
<dbReference type="OrthoDB" id="8907at2157"/>
<dbReference type="GO" id="GO:0008324">
    <property type="term" value="F:monoatomic cation transmembrane transporter activity"/>
    <property type="evidence" value="ECO:0007669"/>
    <property type="project" value="InterPro"/>
</dbReference>
<proteinExistence type="predicted"/>
<comment type="caution">
    <text evidence="9">The sequence shown here is derived from an EMBL/GenBank/DDBJ whole genome shotgun (WGS) entry which is preliminary data.</text>
</comment>
<sequence length="292" mass="31630">MGSNKDRASRVGDPSKIIMNAAYLALSVSIIEMATGLGLGIIVLEADGLHTSIDAVILLSLYVGFDMAFRPADVDHPFGHYKYKYLAMYTVALIIIGATMALIYEASSDIINKSFERPPQVAIYVVAAVMALVASRAIYLFMSYGRLKEPVLLLEAKHAAADIVDSALVITTVVASMYVPFIEPIAALAISSYLLYLAGNYIKESMNTLLDRVDPSLSQRIIDYVNGMGISVSDVRLKNVGNGYVVDMIIKVPSKYTIGEAHDAASTVESSVKRRFPSVRGVVVHMEPDQAA</sequence>
<dbReference type="NCBIfam" id="TIGR01297">
    <property type="entry name" value="CDF"/>
    <property type="match status" value="1"/>
</dbReference>
<dbReference type="InterPro" id="IPR058533">
    <property type="entry name" value="Cation_efflux_TM"/>
</dbReference>
<reference evidence="9" key="2">
    <citation type="submission" date="2020-09" db="EMBL/GenBank/DDBJ databases">
        <authorList>
            <person name="Sun Q."/>
            <person name="Ohkuma M."/>
        </authorList>
    </citation>
    <scope>NUCLEOTIDE SEQUENCE</scope>
    <source>
        <strain evidence="9">JCM 10088</strain>
    </source>
</reference>
<dbReference type="AlphaFoldDB" id="A0A830GX28"/>
<dbReference type="InterPro" id="IPR027470">
    <property type="entry name" value="Cation_efflux_CTD"/>
</dbReference>
<feature type="transmembrane region" description="Helical" evidence="6">
    <location>
        <begin position="21"/>
        <end position="42"/>
    </location>
</feature>
<evidence type="ECO:0000256" key="5">
    <source>
        <dbReference type="ARBA" id="ARBA00023136"/>
    </source>
</evidence>
<dbReference type="InterPro" id="IPR002524">
    <property type="entry name" value="Cation_efflux"/>
</dbReference>
<gene>
    <name evidence="9" type="ORF">GCM10007981_15480</name>
</gene>
<keyword evidence="2" id="KW-0813">Transport</keyword>
<evidence type="ECO:0000256" key="4">
    <source>
        <dbReference type="ARBA" id="ARBA00022989"/>
    </source>
</evidence>
<dbReference type="PANTHER" id="PTHR43840">
    <property type="entry name" value="MITOCHONDRIAL METAL TRANSPORTER 1-RELATED"/>
    <property type="match status" value="1"/>
</dbReference>
<feature type="transmembrane region" description="Helical" evidence="6">
    <location>
        <begin position="185"/>
        <end position="202"/>
    </location>
</feature>
<dbReference type="SUPFAM" id="SSF160240">
    <property type="entry name" value="Cation efflux protein cytoplasmic domain-like"/>
    <property type="match status" value="1"/>
</dbReference>
<keyword evidence="4 6" id="KW-1133">Transmembrane helix</keyword>
<keyword evidence="10" id="KW-1185">Reference proteome</keyword>
<dbReference type="SUPFAM" id="SSF161111">
    <property type="entry name" value="Cation efflux protein transmembrane domain-like"/>
    <property type="match status" value="1"/>
</dbReference>
<dbReference type="EMBL" id="BMNL01000003">
    <property type="protein sequence ID" value="GGP21878.1"/>
    <property type="molecule type" value="Genomic_DNA"/>
</dbReference>
<dbReference type="PANTHER" id="PTHR43840:SF30">
    <property type="entry name" value="TRANSPORT PROTEIN, HYPOTHETICAL"/>
    <property type="match status" value="1"/>
</dbReference>
<dbReference type="RefSeq" id="WP_188596813.1">
    <property type="nucleotide sequence ID" value="NZ_BMNL01000003.1"/>
</dbReference>
<feature type="transmembrane region" description="Helical" evidence="6">
    <location>
        <begin position="124"/>
        <end position="147"/>
    </location>
</feature>
<feature type="domain" description="Cation efflux protein cytoplasmic" evidence="8">
    <location>
        <begin position="230"/>
        <end position="288"/>
    </location>
</feature>
<dbReference type="Gene3D" id="3.30.70.1350">
    <property type="entry name" value="Cation efflux protein, cytoplasmic domain"/>
    <property type="match status" value="1"/>
</dbReference>
<dbReference type="GO" id="GO:0016020">
    <property type="term" value="C:membrane"/>
    <property type="evidence" value="ECO:0007669"/>
    <property type="project" value="UniProtKB-SubCell"/>
</dbReference>
<dbReference type="InterPro" id="IPR036837">
    <property type="entry name" value="Cation_efflux_CTD_sf"/>
</dbReference>
<evidence type="ECO:0000313" key="9">
    <source>
        <dbReference type="EMBL" id="GGP21878.1"/>
    </source>
</evidence>
<dbReference type="Proteomes" id="UP000610960">
    <property type="component" value="Unassembled WGS sequence"/>
</dbReference>
<evidence type="ECO:0000256" key="3">
    <source>
        <dbReference type="ARBA" id="ARBA00022692"/>
    </source>
</evidence>
<keyword evidence="5 6" id="KW-0472">Membrane</keyword>
<dbReference type="InterPro" id="IPR027469">
    <property type="entry name" value="Cation_efflux_TMD_sf"/>
</dbReference>
<protein>
    <submittedName>
        <fullName evidence="9">Cation transporter</fullName>
    </submittedName>
</protein>
<dbReference type="InterPro" id="IPR050291">
    <property type="entry name" value="CDF_Transporter"/>
</dbReference>
<evidence type="ECO:0000259" key="8">
    <source>
        <dbReference type="Pfam" id="PF16916"/>
    </source>
</evidence>
<evidence type="ECO:0000259" key="7">
    <source>
        <dbReference type="Pfam" id="PF01545"/>
    </source>
</evidence>
<accession>A0A830GX28</accession>
<evidence type="ECO:0000256" key="1">
    <source>
        <dbReference type="ARBA" id="ARBA00004141"/>
    </source>
</evidence>
<dbReference type="Pfam" id="PF16916">
    <property type="entry name" value="ZT_dimer"/>
    <property type="match status" value="1"/>
</dbReference>
<evidence type="ECO:0000313" key="10">
    <source>
        <dbReference type="Proteomes" id="UP000610960"/>
    </source>
</evidence>
<organism evidence="9 10">
    <name type="scientific">Thermocladium modestius</name>
    <dbReference type="NCBI Taxonomy" id="62609"/>
    <lineage>
        <taxon>Archaea</taxon>
        <taxon>Thermoproteota</taxon>
        <taxon>Thermoprotei</taxon>
        <taxon>Thermoproteales</taxon>
        <taxon>Thermoproteaceae</taxon>
        <taxon>Thermocladium</taxon>
    </lineage>
</organism>
<name>A0A830GX28_9CREN</name>
<comment type="subcellular location">
    <subcellularLocation>
        <location evidence="1">Membrane</location>
        <topology evidence="1">Multi-pass membrane protein</topology>
    </subcellularLocation>
</comment>
<feature type="domain" description="Cation efflux protein transmembrane" evidence="7">
    <location>
        <begin position="22"/>
        <end position="210"/>
    </location>
</feature>